<evidence type="ECO:0000313" key="1">
    <source>
        <dbReference type="EMBL" id="WOV86785.1"/>
    </source>
</evidence>
<dbReference type="Proteomes" id="UP001303902">
    <property type="component" value="Chromosome"/>
</dbReference>
<keyword evidence="2" id="KW-1185">Reference proteome</keyword>
<dbReference type="EMBL" id="CP129118">
    <property type="protein sequence ID" value="WOV86785.1"/>
    <property type="molecule type" value="Genomic_DNA"/>
</dbReference>
<protein>
    <submittedName>
        <fullName evidence="1">Uncharacterized protein</fullName>
    </submittedName>
</protein>
<accession>A0ABZ0L2E1</accession>
<name>A0ABZ0L2E1_9BACL</name>
<gene>
    <name evidence="1" type="ORF">QWT69_13010</name>
</gene>
<proteinExistence type="predicted"/>
<reference evidence="1 2" key="1">
    <citation type="submission" date="2023-06" db="EMBL/GenBank/DDBJ databases">
        <title>Sporosarcina sp. nov., isolated from Korean tranditional fermented seafood 'Jeotgal'.</title>
        <authorList>
            <person name="Yang A.I."/>
            <person name="Shin N.-R."/>
        </authorList>
    </citation>
    <scope>NUCLEOTIDE SEQUENCE [LARGE SCALE GENOMIC DNA]</scope>
    <source>
        <strain evidence="1 2">T2O-4</strain>
    </source>
</reference>
<dbReference type="RefSeq" id="WP_317966294.1">
    <property type="nucleotide sequence ID" value="NZ_CP129118.1"/>
</dbReference>
<organism evidence="1 2">
    <name type="scientific">Sporosarcina oncorhynchi</name>
    <dbReference type="NCBI Taxonomy" id="3056444"/>
    <lineage>
        <taxon>Bacteria</taxon>
        <taxon>Bacillati</taxon>
        <taxon>Bacillota</taxon>
        <taxon>Bacilli</taxon>
        <taxon>Bacillales</taxon>
        <taxon>Caryophanaceae</taxon>
        <taxon>Sporosarcina</taxon>
    </lineage>
</organism>
<sequence length="40" mass="4876">MKKQWNFIMENKLITVFSKTKKTAEQEARKIHKELKQEVL</sequence>
<evidence type="ECO:0000313" key="2">
    <source>
        <dbReference type="Proteomes" id="UP001303902"/>
    </source>
</evidence>